<dbReference type="InterPro" id="IPR011704">
    <property type="entry name" value="ATPase_dyneun-rel_AAA"/>
</dbReference>
<dbReference type="PANTHER" id="PTHR37291:SF1">
    <property type="entry name" value="TYPE IV METHYL-DIRECTED RESTRICTION ENZYME ECOKMCRB SUBUNIT"/>
    <property type="match status" value="1"/>
</dbReference>
<organism evidence="2 3">
    <name type="scientific">Streptomyces candidus</name>
    <dbReference type="NCBI Taxonomy" id="67283"/>
    <lineage>
        <taxon>Bacteria</taxon>
        <taxon>Bacillati</taxon>
        <taxon>Actinomycetota</taxon>
        <taxon>Actinomycetes</taxon>
        <taxon>Kitasatosporales</taxon>
        <taxon>Streptomycetaceae</taxon>
        <taxon>Streptomyces</taxon>
    </lineage>
</organism>
<dbReference type="SMART" id="SM00382">
    <property type="entry name" value="AAA"/>
    <property type="match status" value="1"/>
</dbReference>
<sequence>MNENWDISGRDVVPDLRALARPADVGASLLHAMLHSVGKPWRPPYDDVRKNLGIRSKQVAPELQEQAESRFRTYLALFRGLGLLYEDAGTLQSTDFGNELITHLDEQYQRVDDFSQELYTASCERLAQLVVPVLSRYQLANPLTSAKYPEGTDVRPLLAIWRAMRALDNKLHWEELGRALTPCLRDSEVPDAIEKIRNARMQADYDPSNPTLMESILGPRRPDAGKDQSDRLDTWFSRAAFKGLLLEPRDRQDGYRHLSAAYVSLIDNTINEPPPYNPTPDRAEYVRWLGTVSHRRTAANSHSSDRMVSSIVEKCRRYGDRQIIALVGPAGTGKTRTAQEAANVLTEGDPTRALTVQFHAGFTYEEFVGGLAPVNGTFVPSPGALVRINDSALANPDKTHVLVVDELSRADVANVLGELLTYIEYRERPFLVPGLSREVAIARNLVVIATLNPADRSVVNMDDALVRRLRQIEVPRDLDALEYILDTSGMDEALKIQVLDWFKGLPADAPFGHGLFVGIRNVADLHDLWHESLRYFLRRGGLTVYPEPERIEQGYSWRHHNNAIEGSL</sequence>
<evidence type="ECO:0000313" key="3">
    <source>
        <dbReference type="Proteomes" id="UP000540423"/>
    </source>
</evidence>
<gene>
    <name evidence="2" type="ORF">HNQ79_002155</name>
</gene>
<name>A0A7X0HGE5_9ACTN</name>
<accession>A0A7X0HGE5</accession>
<dbReference type="SUPFAM" id="SSF52540">
    <property type="entry name" value="P-loop containing nucleoside triphosphate hydrolases"/>
    <property type="match status" value="1"/>
</dbReference>
<dbReference type="Gene3D" id="3.40.50.300">
    <property type="entry name" value="P-loop containing nucleotide triphosphate hydrolases"/>
    <property type="match status" value="1"/>
</dbReference>
<comment type="caution">
    <text evidence="2">The sequence shown here is derived from an EMBL/GenBank/DDBJ whole genome shotgun (WGS) entry which is preliminary data.</text>
</comment>
<dbReference type="RefSeq" id="WP_185029405.1">
    <property type="nucleotide sequence ID" value="NZ_BNBN01000007.1"/>
</dbReference>
<proteinExistence type="predicted"/>
<reference evidence="2 3" key="1">
    <citation type="submission" date="2020-08" db="EMBL/GenBank/DDBJ databases">
        <title>Genomic Encyclopedia of Type Strains, Phase IV (KMG-IV): sequencing the most valuable type-strain genomes for metagenomic binning, comparative biology and taxonomic classification.</title>
        <authorList>
            <person name="Goeker M."/>
        </authorList>
    </citation>
    <scope>NUCLEOTIDE SEQUENCE [LARGE SCALE GENOMIC DNA]</scope>
    <source>
        <strain evidence="2 3">DSM 40141</strain>
    </source>
</reference>
<dbReference type="GO" id="GO:0005524">
    <property type="term" value="F:ATP binding"/>
    <property type="evidence" value="ECO:0007669"/>
    <property type="project" value="InterPro"/>
</dbReference>
<dbReference type="Proteomes" id="UP000540423">
    <property type="component" value="Unassembled WGS sequence"/>
</dbReference>
<evidence type="ECO:0000259" key="1">
    <source>
        <dbReference type="SMART" id="SM00382"/>
    </source>
</evidence>
<dbReference type="InterPro" id="IPR052934">
    <property type="entry name" value="Methyl-DNA_Rec/Restrict_Enz"/>
</dbReference>
<feature type="domain" description="AAA+ ATPase" evidence="1">
    <location>
        <begin position="320"/>
        <end position="479"/>
    </location>
</feature>
<dbReference type="AlphaFoldDB" id="A0A7X0HGE5"/>
<protein>
    <recommendedName>
        <fullName evidence="1">AAA+ ATPase domain-containing protein</fullName>
    </recommendedName>
</protein>
<dbReference type="PANTHER" id="PTHR37291">
    <property type="entry name" value="5-METHYLCYTOSINE-SPECIFIC RESTRICTION ENZYME B"/>
    <property type="match status" value="1"/>
</dbReference>
<keyword evidence="3" id="KW-1185">Reference proteome</keyword>
<dbReference type="EMBL" id="JACHEM010000004">
    <property type="protein sequence ID" value="MBB6435698.1"/>
    <property type="molecule type" value="Genomic_DNA"/>
</dbReference>
<dbReference type="InterPro" id="IPR027417">
    <property type="entry name" value="P-loop_NTPase"/>
</dbReference>
<evidence type="ECO:0000313" key="2">
    <source>
        <dbReference type="EMBL" id="MBB6435698.1"/>
    </source>
</evidence>
<dbReference type="Pfam" id="PF07728">
    <property type="entry name" value="AAA_5"/>
    <property type="match status" value="1"/>
</dbReference>
<dbReference type="InterPro" id="IPR003593">
    <property type="entry name" value="AAA+_ATPase"/>
</dbReference>
<dbReference type="GO" id="GO:0016887">
    <property type="term" value="F:ATP hydrolysis activity"/>
    <property type="evidence" value="ECO:0007669"/>
    <property type="project" value="InterPro"/>
</dbReference>